<keyword evidence="3 6" id="KW-0964">Secreted</keyword>
<dbReference type="GO" id="GO:0010052">
    <property type="term" value="P:guard cell differentiation"/>
    <property type="evidence" value="ECO:0007669"/>
    <property type="project" value="UniProtKB-UniRule"/>
</dbReference>
<evidence type="ECO:0000256" key="6">
    <source>
        <dbReference type="RuleBase" id="RU367102"/>
    </source>
</evidence>
<comment type="subcellular location">
    <subcellularLocation>
        <location evidence="1 6">Secreted</location>
    </subcellularLocation>
</comment>
<organism evidence="8 9">
    <name type="scientific">Asparagus officinalis</name>
    <name type="common">Garden asparagus</name>
    <dbReference type="NCBI Taxonomy" id="4686"/>
    <lineage>
        <taxon>Eukaryota</taxon>
        <taxon>Viridiplantae</taxon>
        <taxon>Streptophyta</taxon>
        <taxon>Embryophyta</taxon>
        <taxon>Tracheophyta</taxon>
        <taxon>Spermatophyta</taxon>
        <taxon>Magnoliopsida</taxon>
        <taxon>Liliopsida</taxon>
        <taxon>Asparagales</taxon>
        <taxon>Asparagaceae</taxon>
        <taxon>Asparagoideae</taxon>
        <taxon>Asparagus</taxon>
    </lineage>
</organism>
<dbReference type="OrthoDB" id="771316at2759"/>
<dbReference type="EMBL" id="CM007387">
    <property type="protein sequence ID" value="ONK64150.1"/>
    <property type="molecule type" value="Genomic_DNA"/>
</dbReference>
<keyword evidence="6" id="KW-0217">Developmental protein</keyword>
<evidence type="ECO:0000313" key="8">
    <source>
        <dbReference type="EMBL" id="ONK64150.1"/>
    </source>
</evidence>
<evidence type="ECO:0000256" key="3">
    <source>
        <dbReference type="ARBA" id="ARBA00022525"/>
    </source>
</evidence>
<gene>
    <name evidence="8" type="ORF">A4U43_C07F22620</name>
</gene>
<name>A0A5P1EJA1_ASPOF</name>
<evidence type="ECO:0000256" key="4">
    <source>
        <dbReference type="ARBA" id="ARBA00022729"/>
    </source>
</evidence>
<comment type="function">
    <text evidence="6">Controls stomatal patterning.</text>
</comment>
<comment type="similarity">
    <text evidence="2 6">Belongs to the plant cysteine rich small secretory peptide family. Epidermal patterning factor subfamily.</text>
</comment>
<feature type="signal peptide" evidence="6">
    <location>
        <begin position="1"/>
        <end position="25"/>
    </location>
</feature>
<dbReference type="PANTHER" id="PTHR33109:SF41">
    <property type="entry name" value="PROTEIN EPIDERMAL PATTERNING FACTOR 1"/>
    <property type="match status" value="1"/>
</dbReference>
<evidence type="ECO:0000256" key="5">
    <source>
        <dbReference type="ARBA" id="ARBA00023157"/>
    </source>
</evidence>
<dbReference type="AlphaFoldDB" id="A0A5P1EJA1"/>
<keyword evidence="5" id="KW-1015">Disulfide bond</keyword>
<dbReference type="PANTHER" id="PTHR33109">
    <property type="entry name" value="EPIDERMAL PATTERNING FACTOR-LIKE PROTEIN 4"/>
    <property type="match status" value="1"/>
</dbReference>
<proteinExistence type="inferred from homology"/>
<evidence type="ECO:0000256" key="7">
    <source>
        <dbReference type="SAM" id="MobiDB-lite"/>
    </source>
</evidence>
<evidence type="ECO:0000313" key="9">
    <source>
        <dbReference type="Proteomes" id="UP000243459"/>
    </source>
</evidence>
<evidence type="ECO:0000256" key="1">
    <source>
        <dbReference type="ARBA" id="ARBA00004613"/>
    </source>
</evidence>
<keyword evidence="4 6" id="KW-0732">Signal</keyword>
<accession>A0A5P1EJA1</accession>
<keyword evidence="9" id="KW-1185">Reference proteome</keyword>
<sequence length="112" mass="12341">MVVPTRAVFLFTLALLMISTSPVLGRQASQAHHRYRQGTTVSSELEKNKSRHEKPYTLQIAGSKLPDCSHACGSCTPCRLVMVSYVCATIQEAETCPMAYKCMCKSKAYPVP</sequence>
<dbReference type="InterPro" id="IPR039455">
    <property type="entry name" value="EPFL"/>
</dbReference>
<feature type="region of interest" description="Disordered" evidence="7">
    <location>
        <begin position="29"/>
        <end position="51"/>
    </location>
</feature>
<feature type="chain" id="PRO_5027138535" description="Epidermal patterning factor-like protein" evidence="6">
    <location>
        <begin position="26"/>
        <end position="112"/>
    </location>
</feature>
<dbReference type="Gramene" id="ONK64150">
    <property type="protein sequence ID" value="ONK64150"/>
    <property type="gene ID" value="A4U43_C07F22620"/>
</dbReference>
<reference evidence="9" key="1">
    <citation type="journal article" date="2017" name="Nat. Commun.">
        <title>The asparagus genome sheds light on the origin and evolution of a young Y chromosome.</title>
        <authorList>
            <person name="Harkess A."/>
            <person name="Zhou J."/>
            <person name="Xu C."/>
            <person name="Bowers J.E."/>
            <person name="Van der Hulst R."/>
            <person name="Ayyampalayam S."/>
            <person name="Mercati F."/>
            <person name="Riccardi P."/>
            <person name="McKain M.R."/>
            <person name="Kakrana A."/>
            <person name="Tang H."/>
            <person name="Ray J."/>
            <person name="Groenendijk J."/>
            <person name="Arikit S."/>
            <person name="Mathioni S.M."/>
            <person name="Nakano M."/>
            <person name="Shan H."/>
            <person name="Telgmann-Rauber A."/>
            <person name="Kanno A."/>
            <person name="Yue Z."/>
            <person name="Chen H."/>
            <person name="Li W."/>
            <person name="Chen Y."/>
            <person name="Xu X."/>
            <person name="Zhang Y."/>
            <person name="Luo S."/>
            <person name="Chen H."/>
            <person name="Gao J."/>
            <person name="Mao Z."/>
            <person name="Pires J.C."/>
            <person name="Luo M."/>
            <person name="Kudrna D."/>
            <person name="Wing R.A."/>
            <person name="Meyers B.C."/>
            <person name="Yi K."/>
            <person name="Kong H."/>
            <person name="Lavrijsen P."/>
            <person name="Sunseri F."/>
            <person name="Falavigna A."/>
            <person name="Ye Y."/>
            <person name="Leebens-Mack J.H."/>
            <person name="Chen G."/>
        </authorList>
    </citation>
    <scope>NUCLEOTIDE SEQUENCE [LARGE SCALE GENOMIC DNA]</scope>
    <source>
        <strain evidence="9">cv. DH0086</strain>
    </source>
</reference>
<dbReference type="GO" id="GO:0005576">
    <property type="term" value="C:extracellular region"/>
    <property type="evidence" value="ECO:0007669"/>
    <property type="project" value="UniProtKB-SubCell"/>
</dbReference>
<evidence type="ECO:0000256" key="2">
    <source>
        <dbReference type="ARBA" id="ARBA00008127"/>
    </source>
</evidence>
<protein>
    <recommendedName>
        <fullName evidence="6">Epidermal patterning factor-like protein</fullName>
    </recommendedName>
</protein>
<dbReference type="Proteomes" id="UP000243459">
    <property type="component" value="Chromosome 7"/>
</dbReference>
<dbReference type="Pfam" id="PF17181">
    <property type="entry name" value="EPF"/>
    <property type="match status" value="1"/>
</dbReference>